<protein>
    <submittedName>
        <fullName evidence="7">ABC transporter substrate-binding protein</fullName>
    </submittedName>
</protein>
<evidence type="ECO:0000256" key="3">
    <source>
        <dbReference type="ARBA" id="ARBA00022723"/>
    </source>
</evidence>
<organism evidence="7 8">
    <name type="scientific">Alloscardovia macacae</name>
    <dbReference type="NCBI Taxonomy" id="1160091"/>
    <lineage>
        <taxon>Bacteria</taxon>
        <taxon>Bacillati</taxon>
        <taxon>Actinomycetota</taxon>
        <taxon>Actinomycetes</taxon>
        <taxon>Bifidobacteriales</taxon>
        <taxon>Bifidobacteriaceae</taxon>
        <taxon>Alloscardovia</taxon>
    </lineage>
</organism>
<accession>A0A1Y2SV52</accession>
<dbReference type="GO" id="GO:0030313">
    <property type="term" value="C:cell envelope"/>
    <property type="evidence" value="ECO:0007669"/>
    <property type="project" value="UniProtKB-SubCell"/>
</dbReference>
<evidence type="ECO:0000313" key="8">
    <source>
        <dbReference type="Proteomes" id="UP000243540"/>
    </source>
</evidence>
<keyword evidence="3" id="KW-0479">Metal-binding</keyword>
<dbReference type="PANTHER" id="PTHR42953:SF1">
    <property type="entry name" value="METAL-BINDING PROTEIN HI_0362-RELATED"/>
    <property type="match status" value="1"/>
</dbReference>
<gene>
    <name evidence="7" type="ORF">B9T39_02625</name>
</gene>
<dbReference type="RefSeq" id="WP_086106289.1">
    <property type="nucleotide sequence ID" value="NZ_NEKB01000004.1"/>
</dbReference>
<comment type="caution">
    <text evidence="7">The sequence shown here is derived from an EMBL/GenBank/DDBJ whole genome shotgun (WGS) entry which is preliminary data.</text>
</comment>
<dbReference type="InterPro" id="IPR006127">
    <property type="entry name" value="ZnuA-like"/>
</dbReference>
<proteinExistence type="predicted"/>
<dbReference type="GO" id="GO:0046872">
    <property type="term" value="F:metal ion binding"/>
    <property type="evidence" value="ECO:0007669"/>
    <property type="project" value="UniProtKB-KW"/>
</dbReference>
<evidence type="ECO:0000256" key="2">
    <source>
        <dbReference type="ARBA" id="ARBA00022448"/>
    </source>
</evidence>
<dbReference type="Gene3D" id="3.40.50.1980">
    <property type="entry name" value="Nitrogenase molybdenum iron protein domain"/>
    <property type="match status" value="2"/>
</dbReference>
<dbReference type="Proteomes" id="UP000243540">
    <property type="component" value="Unassembled WGS sequence"/>
</dbReference>
<name>A0A1Y2SV52_9BIFI</name>
<keyword evidence="2" id="KW-0813">Transport</keyword>
<evidence type="ECO:0000313" key="7">
    <source>
        <dbReference type="EMBL" id="OTA29760.1"/>
    </source>
</evidence>
<dbReference type="EMBL" id="NEKC01000004">
    <property type="protein sequence ID" value="OTA29760.1"/>
    <property type="molecule type" value="Genomic_DNA"/>
</dbReference>
<feature type="region of interest" description="Disordered" evidence="5">
    <location>
        <begin position="36"/>
        <end position="55"/>
    </location>
</feature>
<keyword evidence="4 6" id="KW-0732">Signal</keyword>
<evidence type="ECO:0000256" key="4">
    <source>
        <dbReference type="ARBA" id="ARBA00022729"/>
    </source>
</evidence>
<dbReference type="SUPFAM" id="SSF53807">
    <property type="entry name" value="Helical backbone' metal receptor"/>
    <property type="match status" value="1"/>
</dbReference>
<sequence>MNTHPNFDTITLIRRSLAAVVAGAALIALGACGAQSASSHTSDTKSSTSTSDTAKATDPLTVVASVNQWGSLAQEIGGDHVKVTSIINSSTVEAHDYEPSTSEVSQLTSAQVAVVNGGHYDEWATKAVSSEKSVTTVNAASIVGASESDNPHLWFSKDARKAVADSLRKTYAQLLPASKDYFQQQYDTWLKSETELDQKIDAFKSAYKDVKYAATESVAYYLYSDLGLTDATPEGYANASANESEPTAADLQQFQTAIENHDISFLVNNPQESSDATNMLTKTAGASDVPVVDVTEQIPSDYSTLAQWITAMIQDVTTAVESSSASAQ</sequence>
<evidence type="ECO:0000256" key="1">
    <source>
        <dbReference type="ARBA" id="ARBA00004196"/>
    </source>
</evidence>
<dbReference type="OrthoDB" id="5296019at2"/>
<dbReference type="InterPro" id="IPR050492">
    <property type="entry name" value="Bact_metal-bind_prot9"/>
</dbReference>
<feature type="chain" id="PRO_5039077854" evidence="6">
    <location>
        <begin position="34"/>
        <end position="328"/>
    </location>
</feature>
<dbReference type="STRING" id="1160091.B9T39_02625"/>
<feature type="signal peptide" evidence="6">
    <location>
        <begin position="1"/>
        <end position="33"/>
    </location>
</feature>
<comment type="subcellular location">
    <subcellularLocation>
        <location evidence="1">Cell envelope</location>
    </subcellularLocation>
</comment>
<dbReference type="PANTHER" id="PTHR42953">
    <property type="entry name" value="HIGH-AFFINITY ZINC UPTAKE SYSTEM PROTEIN ZNUA-RELATED"/>
    <property type="match status" value="1"/>
</dbReference>
<evidence type="ECO:0000256" key="5">
    <source>
        <dbReference type="SAM" id="MobiDB-lite"/>
    </source>
</evidence>
<reference evidence="7 8" key="1">
    <citation type="submission" date="2017-04" db="EMBL/GenBank/DDBJ databases">
        <title>Draft genome sequences of Alloscardovia macacae UMA81211 and UMA81212 isolated from the feces of a rhesus macaque (Macaca mulatta).</title>
        <authorList>
            <person name="Albert K."/>
            <person name="Sela D.A."/>
        </authorList>
    </citation>
    <scope>NUCLEOTIDE SEQUENCE [LARGE SCALE GENOMIC DNA]</scope>
    <source>
        <strain evidence="7 8">UMA81212</strain>
    </source>
</reference>
<dbReference type="Pfam" id="PF01297">
    <property type="entry name" value="ZnuA"/>
    <property type="match status" value="1"/>
</dbReference>
<dbReference type="GO" id="GO:0030001">
    <property type="term" value="P:metal ion transport"/>
    <property type="evidence" value="ECO:0007669"/>
    <property type="project" value="InterPro"/>
</dbReference>
<evidence type="ECO:0000256" key="6">
    <source>
        <dbReference type="SAM" id="SignalP"/>
    </source>
</evidence>
<dbReference type="AlphaFoldDB" id="A0A1Y2SV52"/>